<gene>
    <name evidence="3" type="ORF">QT711_16210</name>
</gene>
<keyword evidence="2" id="KW-0732">Signal</keyword>
<feature type="chain" id="PRO_5045096722" description="Group 4 capsule polysaccharide lipoprotein gfcB, YjbF" evidence="2">
    <location>
        <begin position="19"/>
        <end position="273"/>
    </location>
</feature>
<comment type="caution">
    <text evidence="3">The sequence shown here is derived from an EMBL/GenBank/DDBJ whole genome shotgun (WGS) entry which is preliminary data.</text>
</comment>
<organism evidence="3 4">
    <name type="scientific">Sporosarcina saromensis</name>
    <dbReference type="NCBI Taxonomy" id="359365"/>
    <lineage>
        <taxon>Bacteria</taxon>
        <taxon>Bacillati</taxon>
        <taxon>Bacillota</taxon>
        <taxon>Bacilli</taxon>
        <taxon>Bacillales</taxon>
        <taxon>Caryophanaceae</taxon>
        <taxon>Sporosarcina</taxon>
    </lineage>
</organism>
<protein>
    <recommendedName>
        <fullName evidence="5">Group 4 capsule polysaccharide lipoprotein gfcB, YjbF</fullName>
    </recommendedName>
</protein>
<feature type="compositionally biased region" description="Polar residues" evidence="1">
    <location>
        <begin position="22"/>
        <end position="33"/>
    </location>
</feature>
<feature type="compositionally biased region" description="Acidic residues" evidence="1">
    <location>
        <begin position="54"/>
        <end position="66"/>
    </location>
</feature>
<reference evidence="3 4" key="1">
    <citation type="submission" date="2023-06" db="EMBL/GenBank/DDBJ databases">
        <title>Sporosarcina sp. nov., isolated from Korean traditional fermented seafood 'Jeotgal'.</title>
        <authorList>
            <person name="Yang A.I."/>
            <person name="Shin N.-R."/>
        </authorList>
    </citation>
    <scope>NUCLEOTIDE SEQUENCE [LARGE SCALE GENOMIC DNA]</scope>
    <source>
        <strain evidence="3 4">KCTC13119</strain>
    </source>
</reference>
<evidence type="ECO:0000256" key="2">
    <source>
        <dbReference type="SAM" id="SignalP"/>
    </source>
</evidence>
<evidence type="ECO:0000313" key="3">
    <source>
        <dbReference type="EMBL" id="MDW0114741.1"/>
    </source>
</evidence>
<evidence type="ECO:0000313" key="4">
    <source>
        <dbReference type="Proteomes" id="UP001282284"/>
    </source>
</evidence>
<dbReference type="Proteomes" id="UP001282284">
    <property type="component" value="Unassembled WGS sequence"/>
</dbReference>
<evidence type="ECO:0008006" key="5">
    <source>
        <dbReference type="Google" id="ProtNLM"/>
    </source>
</evidence>
<feature type="region of interest" description="Disordered" evidence="1">
    <location>
        <begin position="22"/>
        <end position="66"/>
    </location>
</feature>
<name>A0ABU4GCM8_9BACL</name>
<sequence>MQLIIAALLLVFALLLTACSPSSKNSGESSLPDSSKDNEQSTGVEDVSKQEPQEANEEELEEEVQEEQSLLECEGIILESNAVIEGGKLADCIVAAMLAAGTGTHRVESSAAPPTVVDFLWDPDFSMNVREGQNSVIIKGNTGWYKGDNGKWIQEEDHSSDPDVNLANGIIKLTRVFSNPLVLRDYFASSPTWIVVGEESVPADDAVSDIAWHLVPEAPINYNGVILTDVGIWLTSNYLAAYYVSTATMMGVTDTTSNTFLQWGEKVEIPDPS</sequence>
<proteinExistence type="predicted"/>
<accession>A0ABU4GCM8</accession>
<evidence type="ECO:0000256" key="1">
    <source>
        <dbReference type="SAM" id="MobiDB-lite"/>
    </source>
</evidence>
<dbReference type="EMBL" id="JAUBDI010000021">
    <property type="protein sequence ID" value="MDW0114741.1"/>
    <property type="molecule type" value="Genomic_DNA"/>
</dbReference>
<feature type="signal peptide" evidence="2">
    <location>
        <begin position="1"/>
        <end position="18"/>
    </location>
</feature>
<keyword evidence="4" id="KW-1185">Reference proteome</keyword>